<accession>A0A4R0XG48</accession>
<keyword evidence="5" id="KW-0413">Isomerase</keyword>
<dbReference type="InterPro" id="IPR011004">
    <property type="entry name" value="Trimer_LpxA-like_sf"/>
</dbReference>
<dbReference type="AlphaFoldDB" id="A0A4R0XG48"/>
<keyword evidence="2" id="KW-0808">Transferase</keyword>
<evidence type="ECO:0000313" key="5">
    <source>
        <dbReference type="EMBL" id="TCG09486.1"/>
    </source>
</evidence>
<dbReference type="GO" id="GO:0016746">
    <property type="term" value="F:acyltransferase activity"/>
    <property type="evidence" value="ECO:0007669"/>
    <property type="project" value="UniProtKB-KW"/>
</dbReference>
<dbReference type="Gene3D" id="2.160.10.10">
    <property type="entry name" value="Hexapeptide repeat proteins"/>
    <property type="match status" value="1"/>
</dbReference>
<organism evidence="5 6">
    <name type="scientific">Paraburkholderia steynii</name>
    <dbReference type="NCBI Taxonomy" id="1245441"/>
    <lineage>
        <taxon>Bacteria</taxon>
        <taxon>Pseudomonadati</taxon>
        <taxon>Pseudomonadota</taxon>
        <taxon>Betaproteobacteria</taxon>
        <taxon>Burkholderiales</taxon>
        <taxon>Burkholderiaceae</taxon>
        <taxon>Paraburkholderia</taxon>
    </lineage>
</organism>
<evidence type="ECO:0000313" key="6">
    <source>
        <dbReference type="Proteomes" id="UP000294200"/>
    </source>
</evidence>
<dbReference type="GO" id="GO:0016853">
    <property type="term" value="F:isomerase activity"/>
    <property type="evidence" value="ECO:0007669"/>
    <property type="project" value="UniProtKB-KW"/>
</dbReference>
<gene>
    <name evidence="5" type="ORF">BZM27_05330</name>
</gene>
<sequence>MTDKDRPYFVHELADVHTDKIGTDTRIWQFVVVLAGATIGRNCNVNAHCLIENDVVIGDNVTVKCGNYLWDGLRVEDNVFIGPNVTFTNDKYPRSRQYPDSFMPTIIKRGASIGGGATILPGITIGEGAMIGAGSVVTRDVPDGVTVIGSPARIIER</sequence>
<protein>
    <submittedName>
        <fullName evidence="5">dTDP-6-deoxy-3,4-keto-hexulose isomerase</fullName>
    </submittedName>
</protein>
<comment type="caution">
    <text evidence="5">The sequence shown here is derived from an EMBL/GenBank/DDBJ whole genome shotgun (WGS) entry which is preliminary data.</text>
</comment>
<dbReference type="SUPFAM" id="SSF51161">
    <property type="entry name" value="Trimeric LpxA-like enzymes"/>
    <property type="match status" value="1"/>
</dbReference>
<dbReference type="PROSITE" id="PS00101">
    <property type="entry name" value="HEXAPEP_TRANSFERASES"/>
    <property type="match status" value="1"/>
</dbReference>
<evidence type="ECO:0000256" key="2">
    <source>
        <dbReference type="ARBA" id="ARBA00022679"/>
    </source>
</evidence>
<evidence type="ECO:0000256" key="1">
    <source>
        <dbReference type="ARBA" id="ARBA00007274"/>
    </source>
</evidence>
<keyword evidence="4" id="KW-0012">Acyltransferase</keyword>
<keyword evidence="6" id="KW-1185">Reference proteome</keyword>
<evidence type="ECO:0000256" key="4">
    <source>
        <dbReference type="ARBA" id="ARBA00023315"/>
    </source>
</evidence>
<evidence type="ECO:0000256" key="3">
    <source>
        <dbReference type="ARBA" id="ARBA00022737"/>
    </source>
</evidence>
<name>A0A4R0XG48_9BURK</name>
<dbReference type="PANTHER" id="PTHR43300:SF4">
    <property type="entry name" value="ACYL-[ACYL-CARRIER-PROTEIN]--UDP-N-ACETYLGLUCOSAMINE O-ACYLTRANSFERASE"/>
    <property type="match status" value="1"/>
</dbReference>
<proteinExistence type="inferred from homology"/>
<comment type="similarity">
    <text evidence="1">Belongs to the transferase hexapeptide repeat family.</text>
</comment>
<dbReference type="InterPro" id="IPR050179">
    <property type="entry name" value="Trans_hexapeptide_repeat"/>
</dbReference>
<dbReference type="Proteomes" id="UP000294200">
    <property type="component" value="Unassembled WGS sequence"/>
</dbReference>
<dbReference type="Pfam" id="PF00132">
    <property type="entry name" value="Hexapep"/>
    <property type="match status" value="3"/>
</dbReference>
<dbReference type="InterPro" id="IPR018357">
    <property type="entry name" value="Hexapep_transf_CS"/>
</dbReference>
<reference evidence="5 6" key="1">
    <citation type="submission" date="2017-02" db="EMBL/GenBank/DDBJ databases">
        <title>Paraburkholderia sophoroidis sp. nov. and Paraburkholderia steynii sp. nov. rhizobial symbionts of the fynbos legume Hypocalyptus sophoroides.</title>
        <authorList>
            <person name="Steenkamp E.T."/>
            <person name="Beukes C.W."/>
            <person name="Van Zyl E."/>
            <person name="Avontuur J."/>
            <person name="Chan W.Y."/>
            <person name="Hassen A."/>
            <person name="Palmer M."/>
            <person name="Mthombeni L."/>
            <person name="Phalane F."/>
            <person name="Sereme K."/>
            <person name="Venter S.N."/>
        </authorList>
    </citation>
    <scope>NUCLEOTIDE SEQUENCE [LARGE SCALE GENOMIC DNA]</scope>
    <source>
        <strain evidence="5 6">HC1.1ba</strain>
    </source>
</reference>
<keyword evidence="3" id="KW-0677">Repeat</keyword>
<dbReference type="CDD" id="cd03358">
    <property type="entry name" value="LbH_WxcM_N_like"/>
    <property type="match status" value="1"/>
</dbReference>
<dbReference type="InterPro" id="IPR001451">
    <property type="entry name" value="Hexapep"/>
</dbReference>
<dbReference type="EMBL" id="MWML01000011">
    <property type="protein sequence ID" value="TCG09486.1"/>
    <property type="molecule type" value="Genomic_DNA"/>
</dbReference>
<dbReference type="PANTHER" id="PTHR43300">
    <property type="entry name" value="ACETYLTRANSFERASE"/>
    <property type="match status" value="1"/>
</dbReference>